<dbReference type="RefSeq" id="WP_377058142.1">
    <property type="nucleotide sequence ID" value="NZ_JBHLUU010000032.1"/>
</dbReference>
<dbReference type="SUPFAM" id="SSF53067">
    <property type="entry name" value="Actin-like ATPase domain"/>
    <property type="match status" value="1"/>
</dbReference>
<dbReference type="Proteomes" id="UP001589738">
    <property type="component" value="Unassembled WGS sequence"/>
</dbReference>
<comment type="function">
    <text evidence="1">Transcriptional repressor of xylose-utilizing enzymes.</text>
</comment>
<keyword evidence="3" id="KW-0119">Carbohydrate metabolism</keyword>
<protein>
    <submittedName>
        <fullName evidence="4">ROK family transcriptional regulator</fullName>
    </submittedName>
</protein>
<keyword evidence="5" id="KW-1185">Reference proteome</keyword>
<sequence length="396" mass="43525">MMETKGNPQLIRNLNEKLVLEVLIQHGSLSRADLSRITGLSKPTISSAVTNLLENELIRNVGRAENHQGRKATLVEFNELRFYVIGIDIGATHIRVALGNLYGELLFYDQFNIIDLTPDEILTLIYQRVELLINSRHICWESIKYISIGAPAVVTPDTGVVMLIVQTLKGFDTHLSLQVLSELFPCKVLLENDVNLAALAEQQYGVAKKQENFIYFSIGAGVGAGLVMNGVLWRGLRGAAGELGEMLIGIDGGKKLEDFISTQGLLKIARRYLREKKESSLLDTVKVLTPHFIFQNANKGDKVATQIVEEYCHLLSLALVSLSVIVAPDLIILGGDVGGSGDLLIEKLKSILDSKLQVIPMLKKTEIGDEAVVLGAVHQAVLSTMDYIRNEILSDN</sequence>
<organism evidence="4 5">
    <name type="scientific">Robertmurraya beringensis</name>
    <dbReference type="NCBI Taxonomy" id="641660"/>
    <lineage>
        <taxon>Bacteria</taxon>
        <taxon>Bacillati</taxon>
        <taxon>Bacillota</taxon>
        <taxon>Bacilli</taxon>
        <taxon>Bacillales</taxon>
        <taxon>Bacillaceae</taxon>
        <taxon>Robertmurraya</taxon>
    </lineage>
</organism>
<dbReference type="SUPFAM" id="SSF46785">
    <property type="entry name" value="Winged helix' DNA-binding domain"/>
    <property type="match status" value="1"/>
</dbReference>
<reference evidence="4 5" key="1">
    <citation type="submission" date="2024-09" db="EMBL/GenBank/DDBJ databases">
        <authorList>
            <person name="Sun Q."/>
            <person name="Mori K."/>
        </authorList>
    </citation>
    <scope>NUCLEOTIDE SEQUENCE [LARGE SCALE GENOMIC DNA]</scope>
    <source>
        <strain evidence="4 5">CGMCC 1.9126</strain>
    </source>
</reference>
<dbReference type="InterPro" id="IPR043129">
    <property type="entry name" value="ATPase_NBD"/>
</dbReference>
<proteinExistence type="inferred from homology"/>
<dbReference type="EMBL" id="JBHLUU010000032">
    <property type="protein sequence ID" value="MFC0475773.1"/>
    <property type="molecule type" value="Genomic_DNA"/>
</dbReference>
<evidence type="ECO:0000256" key="2">
    <source>
        <dbReference type="ARBA" id="ARBA00006479"/>
    </source>
</evidence>
<dbReference type="Pfam" id="PF00480">
    <property type="entry name" value="ROK"/>
    <property type="match status" value="1"/>
</dbReference>
<comment type="similarity">
    <text evidence="2">Belongs to the ROK (NagC/XylR) family.</text>
</comment>
<keyword evidence="3" id="KW-0859">Xylose metabolism</keyword>
<comment type="caution">
    <text evidence="4">The sequence shown here is derived from an EMBL/GenBank/DDBJ whole genome shotgun (WGS) entry which is preliminary data.</text>
</comment>
<dbReference type="InterPro" id="IPR036388">
    <property type="entry name" value="WH-like_DNA-bd_sf"/>
</dbReference>
<dbReference type="InterPro" id="IPR000600">
    <property type="entry name" value="ROK"/>
</dbReference>
<dbReference type="InterPro" id="IPR036390">
    <property type="entry name" value="WH_DNA-bd_sf"/>
</dbReference>
<dbReference type="PANTHER" id="PTHR18964:SF149">
    <property type="entry name" value="BIFUNCTIONAL UDP-N-ACETYLGLUCOSAMINE 2-EPIMERASE_N-ACETYLMANNOSAMINE KINASE"/>
    <property type="match status" value="1"/>
</dbReference>
<evidence type="ECO:0000313" key="5">
    <source>
        <dbReference type="Proteomes" id="UP001589738"/>
    </source>
</evidence>
<dbReference type="Pfam" id="PF13412">
    <property type="entry name" value="HTH_24"/>
    <property type="match status" value="1"/>
</dbReference>
<dbReference type="Gene3D" id="1.10.10.10">
    <property type="entry name" value="Winged helix-like DNA-binding domain superfamily/Winged helix DNA-binding domain"/>
    <property type="match status" value="1"/>
</dbReference>
<gene>
    <name evidence="4" type="ORF">ACFFHF_11015</name>
</gene>
<dbReference type="PANTHER" id="PTHR18964">
    <property type="entry name" value="ROK (REPRESSOR, ORF, KINASE) FAMILY"/>
    <property type="match status" value="1"/>
</dbReference>
<evidence type="ECO:0000256" key="3">
    <source>
        <dbReference type="ARBA" id="ARBA00022629"/>
    </source>
</evidence>
<name>A0ABV6KR14_9BACI</name>
<evidence type="ECO:0000256" key="1">
    <source>
        <dbReference type="ARBA" id="ARBA00002486"/>
    </source>
</evidence>
<dbReference type="Gene3D" id="3.30.420.40">
    <property type="match status" value="2"/>
</dbReference>
<evidence type="ECO:0000313" key="4">
    <source>
        <dbReference type="EMBL" id="MFC0475773.1"/>
    </source>
</evidence>
<accession>A0ABV6KR14</accession>